<proteinExistence type="predicted"/>
<feature type="region of interest" description="Disordered" evidence="1">
    <location>
        <begin position="1"/>
        <end position="41"/>
    </location>
</feature>
<organism evidence="2 3">
    <name type="scientific">Acidovorax soli</name>
    <dbReference type="NCBI Taxonomy" id="592050"/>
    <lineage>
        <taxon>Bacteria</taxon>
        <taxon>Pseudomonadati</taxon>
        <taxon>Pseudomonadota</taxon>
        <taxon>Betaproteobacteria</taxon>
        <taxon>Burkholderiales</taxon>
        <taxon>Comamonadaceae</taxon>
        <taxon>Acidovorax</taxon>
    </lineage>
</organism>
<dbReference type="EMBL" id="JACHLK010000029">
    <property type="protein sequence ID" value="MBB6564119.1"/>
    <property type="molecule type" value="Genomic_DNA"/>
</dbReference>
<dbReference type="AlphaFoldDB" id="A0A7X0UDI5"/>
<accession>A0A7X0UDI5</accession>
<keyword evidence="3" id="KW-1185">Reference proteome</keyword>
<comment type="caution">
    <text evidence="2">The sequence shown here is derived from an EMBL/GenBank/DDBJ whole genome shotgun (WGS) entry which is preliminary data.</text>
</comment>
<dbReference type="Proteomes" id="UP000575083">
    <property type="component" value="Unassembled WGS sequence"/>
</dbReference>
<protein>
    <submittedName>
        <fullName evidence="2">Uncharacterized protein</fullName>
    </submittedName>
</protein>
<gene>
    <name evidence="2" type="ORF">HNP48_006845</name>
</gene>
<evidence type="ECO:0000256" key="1">
    <source>
        <dbReference type="SAM" id="MobiDB-lite"/>
    </source>
</evidence>
<evidence type="ECO:0000313" key="2">
    <source>
        <dbReference type="EMBL" id="MBB6564119.1"/>
    </source>
</evidence>
<evidence type="ECO:0000313" key="3">
    <source>
        <dbReference type="Proteomes" id="UP000575083"/>
    </source>
</evidence>
<reference evidence="2 3" key="1">
    <citation type="submission" date="2020-08" db="EMBL/GenBank/DDBJ databases">
        <title>Functional genomics of gut bacteria from endangered species of beetles.</title>
        <authorList>
            <person name="Carlos-Shanley C."/>
        </authorList>
    </citation>
    <scope>NUCLEOTIDE SEQUENCE [LARGE SCALE GENOMIC DNA]</scope>
    <source>
        <strain evidence="2 3">S00198</strain>
    </source>
</reference>
<feature type="compositionally biased region" description="Basic and acidic residues" evidence="1">
    <location>
        <begin position="8"/>
        <end position="19"/>
    </location>
</feature>
<name>A0A7X0UDI5_9BURK</name>
<sequence>MAAGKLDALGDSKSHESGGSRRYGITSPPHAVSGGSTGSTSRGSSAIIRLGGFLNASIVITVAAAMAFCNEVALACCDLLPHHCRRWGHSSAAISGGQRVAQQLPRLAHLVEPDKHATLAPQHALHAALAQALLQLYGVALDHQRAVALHLHDGHGLQRTHIRRVRWRAMRRARSTGTHGTGTRCGIAADGWYCTSAGCGRKLCSGAGLCLVGCCRCARDPVPACGLAGAAGGRLSTCCASEAWSTGRSSWQSSPHGLHFDRPCRLMVEVFLSHSEVLPLQKILALGSVFV</sequence>